<evidence type="ECO:0000256" key="3">
    <source>
        <dbReference type="ARBA" id="ARBA00022457"/>
    </source>
</evidence>
<evidence type="ECO:0000256" key="7">
    <source>
        <dbReference type="ARBA" id="ARBA00022801"/>
    </source>
</evidence>
<keyword evidence="4" id="KW-0235">DNA replication</keyword>
<keyword evidence="9" id="KW-0234">DNA repair</keyword>
<dbReference type="InterPro" id="IPR020476">
    <property type="entry name" value="Nudix_hydrolase"/>
</dbReference>
<evidence type="ECO:0000313" key="13">
    <source>
        <dbReference type="EMBL" id="ADG82494.1"/>
    </source>
</evidence>
<dbReference type="EC" id="3.6.1.55" evidence="11"/>
<dbReference type="InterPro" id="IPR015797">
    <property type="entry name" value="NUDIX_hydrolase-like_dom_sf"/>
</dbReference>
<dbReference type="InterPro" id="IPR000086">
    <property type="entry name" value="NUDIX_hydrolase_dom"/>
</dbReference>
<dbReference type="AlphaFoldDB" id="D5X7C4"/>
<evidence type="ECO:0000256" key="11">
    <source>
        <dbReference type="ARBA" id="ARBA00038905"/>
    </source>
</evidence>
<keyword evidence="14" id="KW-1185">Reference proteome</keyword>
<keyword evidence="6" id="KW-0227">DNA damage</keyword>
<dbReference type="PRINTS" id="PR00502">
    <property type="entry name" value="NUDIXFAMILY"/>
</dbReference>
<dbReference type="RefSeq" id="WP_013120508.1">
    <property type="nucleotide sequence ID" value="NC_014152.1"/>
</dbReference>
<dbReference type="GO" id="GO:0046872">
    <property type="term" value="F:metal ion binding"/>
    <property type="evidence" value="ECO:0007669"/>
    <property type="project" value="UniProtKB-KW"/>
</dbReference>
<dbReference type="PANTHER" id="PTHR47707:SF1">
    <property type="entry name" value="NUDIX HYDROLASE FAMILY PROTEIN"/>
    <property type="match status" value="1"/>
</dbReference>
<comment type="cofactor">
    <cofactor evidence="1">
        <name>Mg(2+)</name>
        <dbReference type="ChEBI" id="CHEBI:18420"/>
    </cofactor>
</comment>
<dbReference type="InterPro" id="IPR047127">
    <property type="entry name" value="MutT-like"/>
</dbReference>
<evidence type="ECO:0000256" key="6">
    <source>
        <dbReference type="ARBA" id="ARBA00022763"/>
    </source>
</evidence>
<evidence type="ECO:0000313" key="14">
    <source>
        <dbReference type="Proteomes" id="UP000002377"/>
    </source>
</evidence>
<evidence type="ECO:0000256" key="8">
    <source>
        <dbReference type="ARBA" id="ARBA00022842"/>
    </source>
</evidence>
<dbReference type="SUPFAM" id="SSF55811">
    <property type="entry name" value="Nudix"/>
    <property type="match status" value="1"/>
</dbReference>
<protein>
    <recommendedName>
        <fullName evidence="11">8-oxo-dGTP diphosphatase</fullName>
        <ecNumber evidence="11">3.6.1.55</ecNumber>
    </recommendedName>
</protein>
<dbReference type="HOGENOM" id="CLU_037162_19_3_9"/>
<dbReference type="PANTHER" id="PTHR47707">
    <property type="entry name" value="8-OXO-DGTP DIPHOSPHATASE"/>
    <property type="match status" value="1"/>
</dbReference>
<sequence>MNRKVGVIVLQRVTAAILMRDGKVFIAKRKANGLLAGKWEFPGGKIEKGESPEECLKREMREEFHIEVSVGAFFGESIYHYEHGAIHLLAYYVQWEKGEFRPLVHDEFKWVPVAELKEYGFAPADIPLAEKLMKVLGG</sequence>
<dbReference type="CDD" id="cd03425">
    <property type="entry name" value="NUDIX_MutT_NudA_like"/>
    <property type="match status" value="1"/>
</dbReference>
<dbReference type="GO" id="GO:0035539">
    <property type="term" value="F:8-oxo-7,8-dihydrodeoxyguanosine triphosphate pyrophosphatase activity"/>
    <property type="evidence" value="ECO:0007669"/>
    <property type="project" value="UniProtKB-EC"/>
</dbReference>
<accession>D5X7C4</accession>
<evidence type="ECO:0000256" key="4">
    <source>
        <dbReference type="ARBA" id="ARBA00022705"/>
    </source>
</evidence>
<dbReference type="Gene3D" id="3.90.79.10">
    <property type="entry name" value="Nucleoside Triphosphate Pyrophosphohydrolase"/>
    <property type="match status" value="1"/>
</dbReference>
<reference evidence="13 14" key="1">
    <citation type="submission" date="2010-05" db="EMBL/GenBank/DDBJ databases">
        <title>Complete sequence of Thermincola sp. JR.</title>
        <authorList>
            <consortium name="US DOE Joint Genome Institute"/>
            <person name="Lucas S."/>
            <person name="Copeland A."/>
            <person name="Lapidus A."/>
            <person name="Cheng J.-F."/>
            <person name="Bruce D."/>
            <person name="Goodwin L."/>
            <person name="Pitluck S."/>
            <person name="Chertkov O."/>
            <person name="Detter J.C."/>
            <person name="Han C."/>
            <person name="Tapia R."/>
            <person name="Land M."/>
            <person name="Hauser L."/>
            <person name="Kyrpides N."/>
            <person name="Mikhailova N."/>
            <person name="Hazen T.C."/>
            <person name="Woyke T."/>
        </authorList>
    </citation>
    <scope>NUCLEOTIDE SEQUENCE [LARGE SCALE GENOMIC DNA]</scope>
    <source>
        <strain evidence="13 14">JR</strain>
    </source>
</reference>
<proteinExistence type="inferred from homology"/>
<dbReference type="PROSITE" id="PS00893">
    <property type="entry name" value="NUDIX_BOX"/>
    <property type="match status" value="1"/>
</dbReference>
<dbReference type="InterPro" id="IPR020084">
    <property type="entry name" value="NUDIX_hydrolase_CS"/>
</dbReference>
<gene>
    <name evidence="13" type="ordered locus">TherJR_1645</name>
</gene>
<dbReference type="STRING" id="635013.TherJR_1645"/>
<keyword evidence="7 13" id="KW-0378">Hydrolase</keyword>
<dbReference type="GO" id="GO:0044715">
    <property type="term" value="F:8-oxo-dGDP phosphatase activity"/>
    <property type="evidence" value="ECO:0007669"/>
    <property type="project" value="TreeGrafter"/>
</dbReference>
<dbReference type="PROSITE" id="PS51462">
    <property type="entry name" value="NUDIX"/>
    <property type="match status" value="1"/>
</dbReference>
<dbReference type="GO" id="GO:0006281">
    <property type="term" value="P:DNA repair"/>
    <property type="evidence" value="ECO:0007669"/>
    <property type="project" value="UniProtKB-KW"/>
</dbReference>
<evidence type="ECO:0000256" key="1">
    <source>
        <dbReference type="ARBA" id="ARBA00001946"/>
    </source>
</evidence>
<dbReference type="EMBL" id="CP002028">
    <property type="protein sequence ID" value="ADG82494.1"/>
    <property type="molecule type" value="Genomic_DNA"/>
</dbReference>
<dbReference type="Pfam" id="PF14815">
    <property type="entry name" value="NUDIX_4"/>
    <property type="match status" value="1"/>
</dbReference>
<dbReference type="GO" id="GO:0006260">
    <property type="term" value="P:DNA replication"/>
    <property type="evidence" value="ECO:0007669"/>
    <property type="project" value="UniProtKB-KW"/>
</dbReference>
<name>D5X7C4_THEPJ</name>
<dbReference type="eggNOG" id="COG0494">
    <property type="taxonomic scope" value="Bacteria"/>
</dbReference>
<dbReference type="GO" id="GO:0044716">
    <property type="term" value="F:8-oxo-GDP phosphatase activity"/>
    <property type="evidence" value="ECO:0007669"/>
    <property type="project" value="TreeGrafter"/>
</dbReference>
<dbReference type="Proteomes" id="UP000002377">
    <property type="component" value="Chromosome"/>
</dbReference>
<comment type="similarity">
    <text evidence="2">Belongs to the Nudix hydrolase family.</text>
</comment>
<keyword evidence="3" id="KW-0515">Mutator protein</keyword>
<evidence type="ECO:0000256" key="2">
    <source>
        <dbReference type="ARBA" id="ARBA00005582"/>
    </source>
</evidence>
<evidence type="ECO:0000259" key="12">
    <source>
        <dbReference type="PROSITE" id="PS51462"/>
    </source>
</evidence>
<dbReference type="GO" id="GO:0008413">
    <property type="term" value="F:8-oxo-7,8-dihydroguanosine triphosphate pyrophosphatase activity"/>
    <property type="evidence" value="ECO:0007669"/>
    <property type="project" value="TreeGrafter"/>
</dbReference>
<organism evidence="13 14">
    <name type="scientific">Thermincola potens (strain JR)</name>
    <dbReference type="NCBI Taxonomy" id="635013"/>
    <lineage>
        <taxon>Bacteria</taxon>
        <taxon>Bacillati</taxon>
        <taxon>Bacillota</taxon>
        <taxon>Clostridia</taxon>
        <taxon>Eubacteriales</taxon>
        <taxon>Thermincolaceae</taxon>
        <taxon>Thermincola</taxon>
    </lineage>
</organism>
<dbReference type="InterPro" id="IPR029119">
    <property type="entry name" value="MutY_C"/>
</dbReference>
<keyword evidence="8" id="KW-0460">Magnesium</keyword>
<evidence type="ECO:0000256" key="9">
    <source>
        <dbReference type="ARBA" id="ARBA00023204"/>
    </source>
</evidence>
<comment type="catalytic activity">
    <reaction evidence="10">
        <text>8-oxo-dGTP + H2O = 8-oxo-dGMP + diphosphate + H(+)</text>
        <dbReference type="Rhea" id="RHEA:31575"/>
        <dbReference type="ChEBI" id="CHEBI:15377"/>
        <dbReference type="ChEBI" id="CHEBI:15378"/>
        <dbReference type="ChEBI" id="CHEBI:33019"/>
        <dbReference type="ChEBI" id="CHEBI:63224"/>
        <dbReference type="ChEBI" id="CHEBI:77896"/>
        <dbReference type="EC" id="3.6.1.55"/>
    </reaction>
</comment>
<keyword evidence="5" id="KW-0479">Metal-binding</keyword>
<dbReference type="KEGG" id="tjr:TherJR_1645"/>
<feature type="domain" description="Nudix hydrolase" evidence="12">
    <location>
        <begin position="9"/>
        <end position="134"/>
    </location>
</feature>
<evidence type="ECO:0000256" key="5">
    <source>
        <dbReference type="ARBA" id="ARBA00022723"/>
    </source>
</evidence>
<evidence type="ECO:0000256" key="10">
    <source>
        <dbReference type="ARBA" id="ARBA00035861"/>
    </source>
</evidence>